<gene>
    <name evidence="2" type="ORF">Cni_G00947</name>
</gene>
<accession>A0AAQ3JLN4</accession>
<evidence type="ECO:0000313" key="2">
    <source>
        <dbReference type="EMBL" id="WOK92256.1"/>
    </source>
</evidence>
<dbReference type="Pfam" id="PF00226">
    <property type="entry name" value="DnaJ"/>
    <property type="match status" value="1"/>
</dbReference>
<reference evidence="2 3" key="1">
    <citation type="submission" date="2023-10" db="EMBL/GenBank/DDBJ databases">
        <title>Chromosome-scale genome assembly provides insights into flower coloration mechanisms of Canna indica.</title>
        <authorList>
            <person name="Li C."/>
        </authorList>
    </citation>
    <scope>NUCLEOTIDE SEQUENCE [LARGE SCALE GENOMIC DNA]</scope>
    <source>
        <tissue evidence="2">Flower</tissue>
    </source>
</reference>
<name>A0AAQ3JLN4_9LILI</name>
<dbReference type="PANTHER" id="PTHR45000">
    <property type="entry name" value="CHAPERONE DNAJ-DOMAIN SUPERFAMILY PROTEIN"/>
    <property type="match status" value="1"/>
</dbReference>
<keyword evidence="3" id="KW-1185">Reference proteome</keyword>
<dbReference type="PANTHER" id="PTHR45000:SF5">
    <property type="entry name" value="CHAPERONE DNAJ-DOMAIN SUPERFAMILY PROTEIN"/>
    <property type="match status" value="1"/>
</dbReference>
<sequence length="342" mass="39631">MPRHLAGGVLKVEQHALDGGDDLLLQREVLPAFGVGCTPLVEPPLKIGDVKHILNLAAPGRGRRAAKWTPSPSLSPSVGTPVASENVACVLFCQCCGPLFVLQRPPARRWMNPGDGKGRRNPWEEREHASRAWGALLFALIGATVTTVAVIQLRRTVDWLYTELKSQSSSSWRNANTRSNHGGFTDETWRRYYRRMQEQHEKELERIERIRRMQRIFNRERNKFKRSHERWRDNDSNAYQHIPRDDWYYNTDTYYREQRANYNFGPRHSGNYSMSHHYSVLGLDWSRQEPFSDAEIKTAFRAKAMAYHPDQNQDNKEAAEAKFKEVMTSYEAIKLERKNGKC</sequence>
<dbReference type="AlphaFoldDB" id="A0AAQ3JLN4"/>
<protein>
    <recommendedName>
        <fullName evidence="1">J domain-containing protein</fullName>
    </recommendedName>
</protein>
<dbReference type="InterPro" id="IPR001623">
    <property type="entry name" value="DnaJ_domain"/>
</dbReference>
<feature type="domain" description="J" evidence="1">
    <location>
        <begin position="276"/>
        <end position="338"/>
    </location>
</feature>
<evidence type="ECO:0000259" key="1">
    <source>
        <dbReference type="PROSITE" id="PS50076"/>
    </source>
</evidence>
<dbReference type="SMART" id="SM00271">
    <property type="entry name" value="DnaJ"/>
    <property type="match status" value="1"/>
</dbReference>
<dbReference type="CDD" id="cd06257">
    <property type="entry name" value="DnaJ"/>
    <property type="match status" value="1"/>
</dbReference>
<dbReference type="InterPro" id="IPR036869">
    <property type="entry name" value="J_dom_sf"/>
</dbReference>
<dbReference type="PRINTS" id="PR00625">
    <property type="entry name" value="JDOMAIN"/>
</dbReference>
<organism evidence="2 3">
    <name type="scientific">Canna indica</name>
    <name type="common">Indian-shot</name>
    <dbReference type="NCBI Taxonomy" id="4628"/>
    <lineage>
        <taxon>Eukaryota</taxon>
        <taxon>Viridiplantae</taxon>
        <taxon>Streptophyta</taxon>
        <taxon>Embryophyta</taxon>
        <taxon>Tracheophyta</taxon>
        <taxon>Spermatophyta</taxon>
        <taxon>Magnoliopsida</taxon>
        <taxon>Liliopsida</taxon>
        <taxon>Zingiberales</taxon>
        <taxon>Cannaceae</taxon>
        <taxon>Canna</taxon>
    </lineage>
</organism>
<dbReference type="GO" id="GO:0005783">
    <property type="term" value="C:endoplasmic reticulum"/>
    <property type="evidence" value="ECO:0007669"/>
    <property type="project" value="UniProtKB-ARBA"/>
</dbReference>
<dbReference type="EMBL" id="CP136890">
    <property type="protein sequence ID" value="WOK92256.1"/>
    <property type="molecule type" value="Genomic_DNA"/>
</dbReference>
<dbReference type="PROSITE" id="PS50076">
    <property type="entry name" value="DNAJ_2"/>
    <property type="match status" value="1"/>
</dbReference>
<proteinExistence type="predicted"/>
<evidence type="ECO:0000313" key="3">
    <source>
        <dbReference type="Proteomes" id="UP001327560"/>
    </source>
</evidence>
<dbReference type="Gene3D" id="1.10.287.110">
    <property type="entry name" value="DnaJ domain"/>
    <property type="match status" value="1"/>
</dbReference>
<dbReference type="Proteomes" id="UP001327560">
    <property type="component" value="Chromosome 1"/>
</dbReference>
<dbReference type="SUPFAM" id="SSF46565">
    <property type="entry name" value="Chaperone J-domain"/>
    <property type="match status" value="1"/>
</dbReference>